<feature type="active site" description="Charge relay system" evidence="5">
    <location>
        <position position="295"/>
    </location>
</feature>
<evidence type="ECO:0000313" key="11">
    <source>
        <dbReference type="EMBL" id="EHN02829.1"/>
    </source>
</evidence>
<evidence type="ECO:0000256" key="6">
    <source>
        <dbReference type="RuleBase" id="RU003355"/>
    </source>
</evidence>
<proteinExistence type="inferred from homology"/>
<dbReference type="InterPro" id="IPR036852">
    <property type="entry name" value="Peptidase_S8/S53_dom_sf"/>
</dbReference>
<dbReference type="AlphaFoldDB" id="H0GTL0"/>
<dbReference type="HOGENOM" id="CLU_011263_3_0_1"/>
<gene>
    <name evidence="11" type="ORF">VIN7_6596</name>
</gene>
<name>H0GTL0_SACCK</name>
<dbReference type="InterPro" id="IPR023827">
    <property type="entry name" value="Peptidase_S8_Asp-AS"/>
</dbReference>
<dbReference type="InterPro" id="IPR034193">
    <property type="entry name" value="PCSK9_ProteinaseK-like"/>
</dbReference>
<keyword evidence="12" id="KW-1185">Reference proteome</keyword>
<feature type="region of interest" description="Disordered" evidence="7">
    <location>
        <begin position="47"/>
        <end position="126"/>
    </location>
</feature>
<dbReference type="GO" id="GO:0006508">
    <property type="term" value="P:proteolysis"/>
    <property type="evidence" value="ECO:0007669"/>
    <property type="project" value="UniProtKB-KW"/>
</dbReference>
<sequence>MKLENTLLTLGALGSISAALVIPNLEHAADHHELVVEDDHQERVGHAVHAGGSSHESAKESHEDGKHGDEEASKSDDKAHRKGGCHDKKDKKDKKVKSKKEKKVKSKKEKKVKSKKHHEKTLEKARHNEKLAPLVSTAQFDPAAMPKIIPNRYIIVFKKGVPQEATDFHKESVHQTQLQSVENLSAEDAFFISTRDSSLSTSEAGGIQDSFNIDNMFSGYIGYFTQEIIDLIRQDPLVDFVERDSVVEATDFDTQNSAPWGLARISHRERLNLGSFNKYLYDDDAGRGVTSYVIDTGVNVNHKDFEKRAIWGKTIPLNDEDLDGNGHGTHCAGTIASKHYGVAKNANVVAVKVLRSNGSGTMSDVVKGVEYAAKAHQKQAQEKKKGFKGSTANMSLGGGKSPALDLAVNAAVEAGIHFAVAAGNENQDACNTSPASADKAITVGASTLSDDRAYFSNWGKCVDIFAPGLNILSTYIGSDDATATLSGTSMASPHVAGLLTYFLSLQPGSDSEFFEMGQDSLTPQQLKNKLIHYSTKDILFDVPEDTPNALIYNGGGQDLSAFWNDTKKSHSSRFKQELNMDEFIGSKTDLIFEQVRDVLDKLNII</sequence>
<evidence type="ECO:0000256" key="1">
    <source>
        <dbReference type="ARBA" id="ARBA00011073"/>
    </source>
</evidence>
<evidence type="ECO:0000256" key="4">
    <source>
        <dbReference type="ARBA" id="ARBA00022825"/>
    </source>
</evidence>
<dbReference type="Proteomes" id="UP000009009">
    <property type="component" value="Unassembled WGS sequence"/>
</dbReference>
<feature type="compositionally biased region" description="Basic residues" evidence="7">
    <location>
        <begin position="91"/>
        <end position="119"/>
    </location>
</feature>
<dbReference type="FunFam" id="3.30.70.80:FF:000011">
    <property type="entry name" value="Vacuolar protease B"/>
    <property type="match status" value="1"/>
</dbReference>
<dbReference type="PRINTS" id="PR00723">
    <property type="entry name" value="SUBTILISIN"/>
</dbReference>
<feature type="compositionally biased region" description="Basic and acidic residues" evidence="7">
    <location>
        <begin position="56"/>
        <end position="90"/>
    </location>
</feature>
<dbReference type="FunFam" id="3.40.50.200:FF:000007">
    <property type="entry name" value="Subtilisin-like serine protease"/>
    <property type="match status" value="1"/>
</dbReference>
<dbReference type="Pfam" id="PF00082">
    <property type="entry name" value="Peptidase_S8"/>
    <property type="match status" value="1"/>
</dbReference>
<keyword evidence="8" id="KW-0732">Signal</keyword>
<feature type="active site" description="Charge relay system" evidence="5">
    <location>
        <position position="327"/>
    </location>
</feature>
<evidence type="ECO:0000259" key="9">
    <source>
        <dbReference type="Pfam" id="PF00082"/>
    </source>
</evidence>
<dbReference type="PROSITE" id="PS00136">
    <property type="entry name" value="SUBTILASE_ASP"/>
    <property type="match status" value="1"/>
</dbReference>
<feature type="domain" description="Inhibitor I9" evidence="10">
    <location>
        <begin position="152"/>
        <end position="249"/>
    </location>
</feature>
<dbReference type="PANTHER" id="PTHR43806:SF11">
    <property type="entry name" value="CEREVISIN-RELATED"/>
    <property type="match status" value="1"/>
</dbReference>
<dbReference type="PROSITE" id="PS00137">
    <property type="entry name" value="SUBTILASE_HIS"/>
    <property type="match status" value="1"/>
</dbReference>
<dbReference type="Gene3D" id="3.40.50.200">
    <property type="entry name" value="Peptidase S8/S53 domain"/>
    <property type="match status" value="1"/>
</dbReference>
<dbReference type="Pfam" id="PF05922">
    <property type="entry name" value="Inhibitor_I9"/>
    <property type="match status" value="1"/>
</dbReference>
<dbReference type="SUPFAM" id="SSF52743">
    <property type="entry name" value="Subtilisin-like"/>
    <property type="match status" value="1"/>
</dbReference>
<dbReference type="PANTHER" id="PTHR43806">
    <property type="entry name" value="PEPTIDASE S8"/>
    <property type="match status" value="1"/>
</dbReference>
<dbReference type="InterPro" id="IPR000209">
    <property type="entry name" value="Peptidase_S8/S53_dom"/>
</dbReference>
<accession>H0GTL0</accession>
<evidence type="ECO:0000259" key="10">
    <source>
        <dbReference type="Pfam" id="PF05922"/>
    </source>
</evidence>
<dbReference type="InterPro" id="IPR023828">
    <property type="entry name" value="Peptidase_S8_Ser-AS"/>
</dbReference>
<dbReference type="PROSITE" id="PS51892">
    <property type="entry name" value="SUBTILASE"/>
    <property type="match status" value="1"/>
</dbReference>
<dbReference type="Gene3D" id="3.30.70.80">
    <property type="entry name" value="Peptidase S8 propeptide/proteinase inhibitor I9"/>
    <property type="match status" value="1"/>
</dbReference>
<feature type="domain" description="Peptidase S8/S53" evidence="9">
    <location>
        <begin position="286"/>
        <end position="535"/>
    </location>
</feature>
<dbReference type="CDD" id="cd04077">
    <property type="entry name" value="Peptidases_S8_PCSK9_ProteinaseK_like"/>
    <property type="match status" value="1"/>
</dbReference>
<dbReference type="SUPFAM" id="SSF54897">
    <property type="entry name" value="Protease propeptides/inhibitors"/>
    <property type="match status" value="1"/>
</dbReference>
<evidence type="ECO:0000256" key="3">
    <source>
        <dbReference type="ARBA" id="ARBA00022801"/>
    </source>
</evidence>
<dbReference type="GO" id="GO:0004252">
    <property type="term" value="F:serine-type endopeptidase activity"/>
    <property type="evidence" value="ECO:0007669"/>
    <property type="project" value="UniProtKB-UniRule"/>
</dbReference>
<evidence type="ECO:0000256" key="2">
    <source>
        <dbReference type="ARBA" id="ARBA00022670"/>
    </source>
</evidence>
<dbReference type="EMBL" id="AGVY01000186">
    <property type="protein sequence ID" value="EHN02829.1"/>
    <property type="molecule type" value="Genomic_DNA"/>
</dbReference>
<dbReference type="InterPro" id="IPR050131">
    <property type="entry name" value="Peptidase_S8_subtilisin-like"/>
</dbReference>
<dbReference type="OrthoDB" id="206201at2759"/>
<feature type="active site" description="Charge relay system" evidence="5">
    <location>
        <position position="489"/>
    </location>
</feature>
<evidence type="ECO:0000256" key="7">
    <source>
        <dbReference type="SAM" id="MobiDB-lite"/>
    </source>
</evidence>
<evidence type="ECO:0000256" key="8">
    <source>
        <dbReference type="SAM" id="SignalP"/>
    </source>
</evidence>
<organism evidence="11 12">
    <name type="scientific">Saccharomyces cerevisiae x Saccharomyces kudriavzevii (strain VIN7)</name>
    <name type="common">Yeast</name>
    <dbReference type="NCBI Taxonomy" id="1095631"/>
    <lineage>
        <taxon>Eukaryota</taxon>
        <taxon>Fungi</taxon>
        <taxon>Dikarya</taxon>
        <taxon>Ascomycota</taxon>
        <taxon>Saccharomycotina</taxon>
        <taxon>Saccharomycetes</taxon>
        <taxon>Saccharomycetales</taxon>
        <taxon>Saccharomycetaceae</taxon>
        <taxon>Saccharomyces</taxon>
    </lineage>
</organism>
<dbReference type="PROSITE" id="PS00138">
    <property type="entry name" value="SUBTILASE_SER"/>
    <property type="match status" value="1"/>
</dbReference>
<evidence type="ECO:0000256" key="5">
    <source>
        <dbReference type="PROSITE-ProRule" id="PRU01240"/>
    </source>
</evidence>
<feature type="chain" id="PRO_5003533522" evidence="8">
    <location>
        <begin position="19"/>
        <end position="605"/>
    </location>
</feature>
<dbReference type="InterPro" id="IPR022398">
    <property type="entry name" value="Peptidase_S8_His-AS"/>
</dbReference>
<dbReference type="InterPro" id="IPR010259">
    <property type="entry name" value="S8pro/Inhibitor_I9"/>
</dbReference>
<keyword evidence="2 5" id="KW-0645">Protease</keyword>
<dbReference type="InterPro" id="IPR015500">
    <property type="entry name" value="Peptidase_S8_subtilisin-rel"/>
</dbReference>
<dbReference type="GO" id="GO:0030435">
    <property type="term" value="P:sporulation resulting in formation of a cellular spore"/>
    <property type="evidence" value="ECO:0007669"/>
    <property type="project" value="UniProtKB-ARBA"/>
</dbReference>
<feature type="signal peptide" evidence="8">
    <location>
        <begin position="1"/>
        <end position="18"/>
    </location>
</feature>
<comment type="caution">
    <text evidence="11">The sequence shown here is derived from an EMBL/GenBank/DDBJ whole genome shotgun (WGS) entry which is preliminary data.</text>
</comment>
<keyword evidence="4 5" id="KW-0720">Serine protease</keyword>
<reference evidence="11 12" key="1">
    <citation type="journal article" date="2012" name="FEMS Yeast Res.">
        <title>The genome sequence of the wine yeast VIN7 reveals an allotriploid hybrid genome with Saccharomyces cerevisiae and Saccharomyces kudriavzevii origins.</title>
        <authorList>
            <person name="Borneman A.R."/>
            <person name="Desany B.A."/>
            <person name="Riches D."/>
            <person name="Affourtit J.P."/>
            <person name="Forgan A.H."/>
            <person name="Pretorius I.S."/>
            <person name="Egholm M."/>
            <person name="Chambers P.J."/>
        </authorList>
    </citation>
    <scope>NUCLEOTIDE SEQUENCE [LARGE SCALE GENOMIC DNA]</scope>
    <source>
        <strain evidence="11 12">VIN7</strain>
    </source>
</reference>
<dbReference type="InterPro" id="IPR037045">
    <property type="entry name" value="S8pro/Inhibitor_I9_sf"/>
</dbReference>
<protein>
    <submittedName>
        <fullName evidence="11">Prb1p</fullName>
    </submittedName>
</protein>
<dbReference type="PhylomeDB" id="H0GTL0"/>
<comment type="similarity">
    <text evidence="1 5 6">Belongs to the peptidase S8 family.</text>
</comment>
<keyword evidence="3 5" id="KW-0378">Hydrolase</keyword>
<evidence type="ECO:0000313" key="12">
    <source>
        <dbReference type="Proteomes" id="UP000009009"/>
    </source>
</evidence>